<keyword evidence="1" id="KW-0479">Metal-binding</keyword>
<dbReference type="PATRIC" id="fig|1069642.3.peg.1263"/>
<dbReference type="KEGG" id="bbat:Bdt_1279"/>
<dbReference type="Proteomes" id="UP000010074">
    <property type="component" value="Chromosome"/>
</dbReference>
<evidence type="ECO:0000313" key="4">
    <source>
        <dbReference type="Proteomes" id="UP000010074"/>
    </source>
</evidence>
<feature type="domain" description="Metallo-beta-lactamase" evidence="2">
    <location>
        <begin position="23"/>
        <end position="212"/>
    </location>
</feature>
<evidence type="ECO:0000259" key="2">
    <source>
        <dbReference type="SMART" id="SM00849"/>
    </source>
</evidence>
<dbReference type="PANTHER" id="PTHR43084">
    <property type="entry name" value="PERSULFIDE DIOXYGENASE ETHE1"/>
    <property type="match status" value="1"/>
</dbReference>
<dbReference type="InterPro" id="IPR036866">
    <property type="entry name" value="RibonucZ/Hydroxyglut_hydro"/>
</dbReference>
<gene>
    <name evidence="3" type="ORF">Bdt_1279</name>
</gene>
<evidence type="ECO:0000256" key="1">
    <source>
        <dbReference type="ARBA" id="ARBA00022723"/>
    </source>
</evidence>
<name>K7YTN2_BDEBC</name>
<dbReference type="HOGENOM" id="CLU_030571_6_1_7"/>
<dbReference type="EMBL" id="CP002930">
    <property type="protein sequence ID" value="AFY00978.1"/>
    <property type="molecule type" value="Genomic_DNA"/>
</dbReference>
<dbReference type="CDD" id="cd07724">
    <property type="entry name" value="POD-like_MBL-fold"/>
    <property type="match status" value="1"/>
</dbReference>
<dbReference type="STRING" id="1069642.Bdt_1279"/>
<evidence type="ECO:0000313" key="3">
    <source>
        <dbReference type="EMBL" id="AFY00978.1"/>
    </source>
</evidence>
<dbReference type="Gene3D" id="3.60.15.10">
    <property type="entry name" value="Ribonuclease Z/Hydroxyacylglutathione hydrolase-like"/>
    <property type="match status" value="1"/>
</dbReference>
<dbReference type="GO" id="GO:0050313">
    <property type="term" value="F:sulfur dioxygenase activity"/>
    <property type="evidence" value="ECO:0007669"/>
    <property type="project" value="InterPro"/>
</dbReference>
<organism evidence="3 4">
    <name type="scientific">Bdellovibrio bacteriovorus str. Tiberius</name>
    <dbReference type="NCBI Taxonomy" id="1069642"/>
    <lineage>
        <taxon>Bacteria</taxon>
        <taxon>Pseudomonadati</taxon>
        <taxon>Bdellovibrionota</taxon>
        <taxon>Bdellovibrionia</taxon>
        <taxon>Bdellovibrionales</taxon>
        <taxon>Pseudobdellovibrionaceae</taxon>
        <taxon>Bdellovibrio</taxon>
    </lineage>
</organism>
<accession>K7YTN2</accession>
<dbReference type="PANTHER" id="PTHR43084:SF1">
    <property type="entry name" value="PERSULFIDE DIOXYGENASE ETHE1, MITOCHONDRIAL"/>
    <property type="match status" value="1"/>
</dbReference>
<sequence length="292" mass="32608">MATAFEGKRMKLQIQHFFDAGTSTLTYVVFDQDTRDAVVIDPVWDFDAASGALSTQSMQPVIDFIKINNLRPHYVMETHAHADHLSSSQLFKNFFPDIKVAIGERITEVQKTFKGIFNMEFSATGEDFDLLLKENQELQAGSLKIRVLFTPGHTPACASYLIEDALFSGDALFMPDSGTGRCDFPAGSAEKLYESVMKIYSLPDTTRIFVGHDYQPNGRELKCQTTVAEEKSQNIQLKGQTTKEDFVKFRTARDATLAAPKLLLPSIQVNIRGGRLPDPEDNGARYLKVPVK</sequence>
<dbReference type="InterPro" id="IPR051682">
    <property type="entry name" value="Mito_Persulfide_Diox"/>
</dbReference>
<dbReference type="Pfam" id="PF00753">
    <property type="entry name" value="Lactamase_B"/>
    <property type="match status" value="1"/>
</dbReference>
<dbReference type="AlphaFoldDB" id="K7YTN2"/>
<dbReference type="InterPro" id="IPR001279">
    <property type="entry name" value="Metallo-B-lactamas"/>
</dbReference>
<reference evidence="3 4" key="1">
    <citation type="journal article" date="2012" name="BMC Genomics">
        <title>Genome analysis of a simultaneously predatory and prey-independent, novel Bdellovibrio bacteriovorus from the River Tiber, supports in silico predictions of both ancient and recent lateral gene transfer from diverse bacteria.</title>
        <authorList>
            <person name="Hobley L."/>
            <person name="Lerner T.R."/>
            <person name="Williams L.E."/>
            <person name="Lambert C."/>
            <person name="Till R."/>
            <person name="Milner D.S."/>
            <person name="Basford S.M."/>
            <person name="Capeness M.J."/>
            <person name="Fenton A.K."/>
            <person name="Atterbury R.J."/>
            <person name="Harris M.A."/>
            <person name="Sockett R.E."/>
        </authorList>
    </citation>
    <scope>NUCLEOTIDE SEQUENCE [LARGE SCALE GENOMIC DNA]</scope>
    <source>
        <strain evidence="3 4">Tiberius</strain>
    </source>
</reference>
<dbReference type="SMART" id="SM00849">
    <property type="entry name" value="Lactamase_B"/>
    <property type="match status" value="1"/>
</dbReference>
<protein>
    <submittedName>
        <fullName evidence="3">Metallo-beta-lactamase superfamily protein</fullName>
    </submittedName>
</protein>
<dbReference type="GO" id="GO:0070813">
    <property type="term" value="P:hydrogen sulfide metabolic process"/>
    <property type="evidence" value="ECO:0007669"/>
    <property type="project" value="TreeGrafter"/>
</dbReference>
<dbReference type="GO" id="GO:0046872">
    <property type="term" value="F:metal ion binding"/>
    <property type="evidence" value="ECO:0007669"/>
    <property type="project" value="UniProtKB-KW"/>
</dbReference>
<proteinExistence type="predicted"/>
<dbReference type="InterPro" id="IPR044528">
    <property type="entry name" value="POD-like_MBL-fold"/>
</dbReference>
<dbReference type="GO" id="GO:0006749">
    <property type="term" value="P:glutathione metabolic process"/>
    <property type="evidence" value="ECO:0007669"/>
    <property type="project" value="InterPro"/>
</dbReference>
<dbReference type="SUPFAM" id="SSF56281">
    <property type="entry name" value="Metallo-hydrolase/oxidoreductase"/>
    <property type="match status" value="1"/>
</dbReference>